<keyword evidence="4" id="KW-0479">Metal-binding</keyword>
<gene>
    <name evidence="5" type="primary">otsB</name>
    <name evidence="5" type="ORF">O0R41_03340</name>
</gene>
<keyword evidence="4" id="KW-0460">Magnesium</keyword>
<dbReference type="EMBL" id="JAPTHD010000001">
    <property type="protein sequence ID" value="MDV5822630.1"/>
    <property type="molecule type" value="Genomic_DNA"/>
</dbReference>
<dbReference type="GO" id="GO:0004805">
    <property type="term" value="F:trehalose-phosphatase activity"/>
    <property type="evidence" value="ECO:0007669"/>
    <property type="project" value="UniProtKB-EC"/>
</dbReference>
<dbReference type="PANTHER" id="PTHR43768">
    <property type="entry name" value="TREHALOSE 6-PHOSPHATE PHOSPHATASE"/>
    <property type="match status" value="1"/>
</dbReference>
<evidence type="ECO:0000256" key="2">
    <source>
        <dbReference type="ARBA" id="ARBA00008770"/>
    </source>
</evidence>
<proteinExistence type="inferred from homology"/>
<accession>A0ABU3ZSZ3</accession>
<comment type="cofactor">
    <cofactor evidence="4">
        <name>Mg(2+)</name>
        <dbReference type="ChEBI" id="CHEBI:18420"/>
    </cofactor>
</comment>
<evidence type="ECO:0000313" key="6">
    <source>
        <dbReference type="Proteomes" id="UP001185984"/>
    </source>
</evidence>
<sequence>MPDSAPSPTAPDLPTPPLSLLEGAALFLDFDGTLAPIADTPCGVDVDDDLIATLLRLRDALAGRLAIVSGRSVATLRDLGFTDFLIAGTHGLEFAAPGATVDAPARLPAIDAVEQAFNAFVADKPGMLVERKSISVGLHFRGAPQWGDDARGLATALAAEHDLAVQPGKMLFELRPGGADKGSAVRRLMTQPPMAGGVPVFIGDDVTDEEGFAAAAEQGGAGILVGTPRTTFAAFGLEQVAAVRHYLGEGAARLG</sequence>
<name>A0ABU3ZSZ3_9SPHN</name>
<dbReference type="InterPro" id="IPR003337">
    <property type="entry name" value="Trehalose_PPase"/>
</dbReference>
<comment type="pathway">
    <text evidence="1 4">Glycan biosynthesis; trehalose biosynthesis.</text>
</comment>
<evidence type="ECO:0000256" key="1">
    <source>
        <dbReference type="ARBA" id="ARBA00005199"/>
    </source>
</evidence>
<comment type="caution">
    <text evidence="5">The sequence shown here is derived from an EMBL/GenBank/DDBJ whole genome shotgun (WGS) entry which is preliminary data.</text>
</comment>
<dbReference type="NCBIfam" id="TIGR01484">
    <property type="entry name" value="HAD-SF-IIB"/>
    <property type="match status" value="1"/>
</dbReference>
<dbReference type="EC" id="3.1.3.12" evidence="4"/>
<dbReference type="InterPro" id="IPR006379">
    <property type="entry name" value="HAD-SF_hydro_IIB"/>
</dbReference>
<dbReference type="NCBIfam" id="TIGR00685">
    <property type="entry name" value="T6PP"/>
    <property type="match status" value="1"/>
</dbReference>
<dbReference type="Pfam" id="PF02358">
    <property type="entry name" value="Trehalose_PPase"/>
    <property type="match status" value="1"/>
</dbReference>
<dbReference type="InterPro" id="IPR023214">
    <property type="entry name" value="HAD_sf"/>
</dbReference>
<dbReference type="RefSeq" id="WP_317515776.1">
    <property type="nucleotide sequence ID" value="NZ_JAPTHD010000001.1"/>
</dbReference>
<keyword evidence="3 4" id="KW-0378">Hydrolase</keyword>
<organism evidence="5 6">
    <name type="scientific">Sphingobium naphthae</name>
    <dbReference type="NCBI Taxonomy" id="1886786"/>
    <lineage>
        <taxon>Bacteria</taxon>
        <taxon>Pseudomonadati</taxon>
        <taxon>Pseudomonadota</taxon>
        <taxon>Alphaproteobacteria</taxon>
        <taxon>Sphingomonadales</taxon>
        <taxon>Sphingomonadaceae</taxon>
        <taxon>Sphingobium</taxon>
    </lineage>
</organism>
<protein>
    <recommendedName>
        <fullName evidence="4">Trehalose 6-phosphate phosphatase</fullName>
        <ecNumber evidence="4">3.1.3.12</ecNumber>
    </recommendedName>
</protein>
<dbReference type="Proteomes" id="UP001185984">
    <property type="component" value="Unassembled WGS sequence"/>
</dbReference>
<comment type="function">
    <text evidence="4">Removes the phosphate from trehalose 6-phosphate to produce free trehalose.</text>
</comment>
<dbReference type="SUPFAM" id="SSF56784">
    <property type="entry name" value="HAD-like"/>
    <property type="match status" value="1"/>
</dbReference>
<dbReference type="PANTHER" id="PTHR43768:SF3">
    <property type="entry name" value="TREHALOSE 6-PHOSPHATE PHOSPHATASE"/>
    <property type="match status" value="1"/>
</dbReference>
<comment type="similarity">
    <text evidence="2 4">Belongs to the trehalose phosphatase family.</text>
</comment>
<evidence type="ECO:0000256" key="3">
    <source>
        <dbReference type="ARBA" id="ARBA00022801"/>
    </source>
</evidence>
<dbReference type="InterPro" id="IPR044651">
    <property type="entry name" value="OTSB-like"/>
</dbReference>
<evidence type="ECO:0000256" key="4">
    <source>
        <dbReference type="RuleBase" id="RU361117"/>
    </source>
</evidence>
<evidence type="ECO:0000313" key="5">
    <source>
        <dbReference type="EMBL" id="MDV5822630.1"/>
    </source>
</evidence>
<dbReference type="InterPro" id="IPR036412">
    <property type="entry name" value="HAD-like_sf"/>
</dbReference>
<keyword evidence="6" id="KW-1185">Reference proteome</keyword>
<comment type="catalytic activity">
    <reaction evidence="4">
        <text>alpha,alpha-trehalose 6-phosphate + H2O = alpha,alpha-trehalose + phosphate</text>
        <dbReference type="Rhea" id="RHEA:23420"/>
        <dbReference type="ChEBI" id="CHEBI:15377"/>
        <dbReference type="ChEBI" id="CHEBI:16551"/>
        <dbReference type="ChEBI" id="CHEBI:43474"/>
        <dbReference type="ChEBI" id="CHEBI:58429"/>
        <dbReference type="EC" id="3.1.3.12"/>
    </reaction>
</comment>
<reference evidence="6" key="1">
    <citation type="journal article" date="2022" name="J Environ Chem Eng">
        <title>Biodegradation of petroleum oil using a constructed nonpathogenic and heavy metal-tolerant bacterial consortium isolated from marine sponges.</title>
        <authorList>
            <person name="Dechsakulwatana C."/>
            <person name="Rungsihiranrut A."/>
            <person name="Muangchinda C."/>
            <person name="Ningthoujam R."/>
            <person name="Klankeo P."/>
            <person name="Pinyakong O."/>
        </authorList>
    </citation>
    <scope>NUCLEOTIDE SEQUENCE [LARGE SCALE GENOMIC DNA]</scope>
    <source>
        <strain evidence="6">MO2-4</strain>
    </source>
</reference>
<dbReference type="Gene3D" id="3.40.50.1000">
    <property type="entry name" value="HAD superfamily/HAD-like"/>
    <property type="match status" value="1"/>
</dbReference>
<dbReference type="Gene3D" id="3.30.70.1020">
    <property type="entry name" value="Trehalose-6-phosphate phosphatase related protein, domain 2"/>
    <property type="match status" value="1"/>
</dbReference>